<dbReference type="SMART" id="SM00365">
    <property type="entry name" value="LRR_SD22"/>
    <property type="match status" value="6"/>
</dbReference>
<evidence type="ECO:0000256" key="3">
    <source>
        <dbReference type="SAM" id="Phobius"/>
    </source>
</evidence>
<evidence type="ECO:0000256" key="1">
    <source>
        <dbReference type="ARBA" id="ARBA00022614"/>
    </source>
</evidence>
<dbReference type="InterPro" id="IPR025875">
    <property type="entry name" value="Leu-rich_rpt_4"/>
</dbReference>
<evidence type="ECO:0000313" key="4">
    <source>
        <dbReference type="EMBL" id="HIQ67319.1"/>
    </source>
</evidence>
<protein>
    <submittedName>
        <fullName evidence="4">Leucine-rich repeat domain-containing protein</fullName>
    </submittedName>
</protein>
<dbReference type="SUPFAM" id="SSF52058">
    <property type="entry name" value="L domain-like"/>
    <property type="match status" value="1"/>
</dbReference>
<reference evidence="4" key="2">
    <citation type="journal article" date="2021" name="PeerJ">
        <title>Extensive microbial diversity within the chicken gut microbiome revealed by metagenomics and culture.</title>
        <authorList>
            <person name="Gilroy R."/>
            <person name="Ravi A."/>
            <person name="Getino M."/>
            <person name="Pursley I."/>
            <person name="Horton D.L."/>
            <person name="Alikhan N.F."/>
            <person name="Baker D."/>
            <person name="Gharbi K."/>
            <person name="Hall N."/>
            <person name="Watson M."/>
            <person name="Adriaenssens E.M."/>
            <person name="Foster-Nyarko E."/>
            <person name="Jarju S."/>
            <person name="Secka A."/>
            <person name="Antonio M."/>
            <person name="Oren A."/>
            <person name="Chaudhuri R.R."/>
            <person name="La Ragione R."/>
            <person name="Hildebrand F."/>
            <person name="Pallen M.J."/>
        </authorList>
    </citation>
    <scope>NUCLEOTIDE SEQUENCE</scope>
    <source>
        <strain evidence="4">13361</strain>
    </source>
</reference>
<keyword evidence="3" id="KW-1133">Transmembrane helix</keyword>
<dbReference type="Pfam" id="PF12799">
    <property type="entry name" value="LRR_4"/>
    <property type="match status" value="3"/>
</dbReference>
<dbReference type="InterPro" id="IPR003591">
    <property type="entry name" value="Leu-rich_rpt_typical-subtyp"/>
</dbReference>
<dbReference type="InterPro" id="IPR011990">
    <property type="entry name" value="TPR-like_helical_dom_sf"/>
</dbReference>
<comment type="caution">
    <text evidence="4">The sequence shown here is derived from an EMBL/GenBank/DDBJ whole genome shotgun (WGS) entry which is preliminary data.</text>
</comment>
<dbReference type="InterPro" id="IPR001611">
    <property type="entry name" value="Leu-rich_rpt"/>
</dbReference>
<dbReference type="SUPFAM" id="SSF48452">
    <property type="entry name" value="TPR-like"/>
    <property type="match status" value="1"/>
</dbReference>
<feature type="transmembrane region" description="Helical" evidence="3">
    <location>
        <begin position="7"/>
        <end position="26"/>
    </location>
</feature>
<accession>A0A9D0Z1A9</accession>
<dbReference type="InterPro" id="IPR032675">
    <property type="entry name" value="LRR_dom_sf"/>
</dbReference>
<dbReference type="Gene3D" id="1.25.40.10">
    <property type="entry name" value="Tetratricopeptide repeat domain"/>
    <property type="match status" value="1"/>
</dbReference>
<keyword evidence="3" id="KW-0812">Transmembrane</keyword>
<evidence type="ECO:0000313" key="5">
    <source>
        <dbReference type="Proteomes" id="UP000886796"/>
    </source>
</evidence>
<dbReference type="Gene3D" id="3.80.10.10">
    <property type="entry name" value="Ribonuclease Inhibitor"/>
    <property type="match status" value="2"/>
</dbReference>
<proteinExistence type="predicted"/>
<dbReference type="Proteomes" id="UP000886796">
    <property type="component" value="Unassembled WGS sequence"/>
</dbReference>
<keyword evidence="2" id="KW-0677">Repeat</keyword>
<sequence length="575" mass="63267">MKKALRIILAVALALVIVIFTAWYFFVFDRAFTRDLLLQGARFFEDKGNLKVSAWFYDRAYDMVSDNDAVAIELAQQYRDDGNYTKAEYVLSHALEEGASVDLYVALCKTYVEQDKLLDAVNLLDNISNPEIKAQMDALRPQVPTVSPEPGFYNQYISITYTCGEGERICVNPNGEYPTQYKNTYSEPITLHDGENTLYALSIGEDGLVSPLLISSYTVGGVIELVEFADPAMETAVRSSLGVSEDTQLYTNDLWAITSFTVPADTKDFSDLAYLSYLQELTIANITADNLSAISGMSQLTTLSITNTPVSSEELDVIGSLPKLQKLTLKNCRLTTSAGLANAESLVYLDLQDNTIRDIQALSSMAQLTELYLSGNAVVDLSPLANLKELQILYAARNAITDISPVFGLTKLTQLDISDNKVADLSGIGNLTQLRIFRAEKNSLTDISKLGLCTKLEEVLVPHNSITDISGLSGLTSLSSLDFSYNQVTKLPNFSKETLLVTLNGSYNQIEDLSSLSELPRLNSVYMDYNENLSSVEPLAKCPVLILVNVYGTKVTDVSMLTSQSIVVNYNPTQE</sequence>
<dbReference type="EMBL" id="DVFK01000029">
    <property type="protein sequence ID" value="HIQ67319.1"/>
    <property type="molecule type" value="Genomic_DNA"/>
</dbReference>
<gene>
    <name evidence="4" type="ORF">IAB74_02255</name>
</gene>
<dbReference type="AlphaFoldDB" id="A0A9D0Z1A9"/>
<evidence type="ECO:0000256" key="2">
    <source>
        <dbReference type="ARBA" id="ARBA00022737"/>
    </source>
</evidence>
<dbReference type="PANTHER" id="PTHR46652:SF3">
    <property type="entry name" value="LEUCINE-RICH REPEAT-CONTAINING PROTEIN 9"/>
    <property type="match status" value="1"/>
</dbReference>
<keyword evidence="1" id="KW-0433">Leucine-rich repeat</keyword>
<keyword evidence="3" id="KW-0472">Membrane</keyword>
<dbReference type="InterPro" id="IPR050836">
    <property type="entry name" value="SDS22/Internalin_LRR"/>
</dbReference>
<name>A0A9D0Z1A9_9FIRM</name>
<dbReference type="PROSITE" id="PS51450">
    <property type="entry name" value="LRR"/>
    <property type="match status" value="7"/>
</dbReference>
<organism evidence="4 5">
    <name type="scientific">Candidatus Faecousia excrementigallinarum</name>
    <dbReference type="NCBI Taxonomy" id="2840806"/>
    <lineage>
        <taxon>Bacteria</taxon>
        <taxon>Bacillati</taxon>
        <taxon>Bacillota</taxon>
        <taxon>Clostridia</taxon>
        <taxon>Eubacteriales</taxon>
        <taxon>Oscillospiraceae</taxon>
        <taxon>Faecousia</taxon>
    </lineage>
</organism>
<dbReference type="PANTHER" id="PTHR46652">
    <property type="entry name" value="LEUCINE-RICH REPEAT AND IQ DOMAIN-CONTAINING PROTEIN 1-RELATED"/>
    <property type="match status" value="1"/>
</dbReference>
<dbReference type="SMART" id="SM00369">
    <property type="entry name" value="LRR_TYP"/>
    <property type="match status" value="4"/>
</dbReference>
<reference evidence="4" key="1">
    <citation type="submission" date="2020-10" db="EMBL/GenBank/DDBJ databases">
        <authorList>
            <person name="Gilroy R."/>
        </authorList>
    </citation>
    <scope>NUCLEOTIDE SEQUENCE</scope>
    <source>
        <strain evidence="4">13361</strain>
    </source>
</reference>